<organism evidence="2 3">
    <name type="scientific">Micromonospora coriariae</name>
    <dbReference type="NCBI Taxonomy" id="285665"/>
    <lineage>
        <taxon>Bacteria</taxon>
        <taxon>Bacillati</taxon>
        <taxon>Actinomycetota</taxon>
        <taxon>Actinomycetes</taxon>
        <taxon>Micromonosporales</taxon>
        <taxon>Micromonosporaceae</taxon>
        <taxon>Micromonospora</taxon>
    </lineage>
</organism>
<keyword evidence="1" id="KW-0472">Membrane</keyword>
<gene>
    <name evidence="2" type="ORF">GA0070607_0012</name>
</gene>
<evidence type="ECO:0000256" key="1">
    <source>
        <dbReference type="SAM" id="Phobius"/>
    </source>
</evidence>
<dbReference type="EMBL" id="LT607412">
    <property type="protein sequence ID" value="SCE65570.1"/>
    <property type="molecule type" value="Genomic_DNA"/>
</dbReference>
<dbReference type="AlphaFoldDB" id="A0A1C4U1L6"/>
<proteinExistence type="predicted"/>
<protein>
    <submittedName>
        <fullName evidence="2">Uncharacterized protein</fullName>
    </submittedName>
</protein>
<sequence>MPWGKVSAPIIGTVTVSGVDGSDGWITAGLGLVLVVYAGMTLRGQRTHMAVPVLAVLAALGLLGAGAWKIADLQATEAETRAKMSGEDDVLGLGKAMSEAVQVSVGSGLWLLTFAGLAGSVAMVLIIVGHYRGRDSS</sequence>
<reference evidence="3" key="1">
    <citation type="submission" date="2016-06" db="EMBL/GenBank/DDBJ databases">
        <authorList>
            <person name="Varghese N."/>
            <person name="Submissions Spin"/>
        </authorList>
    </citation>
    <scope>NUCLEOTIDE SEQUENCE [LARGE SCALE GENOMIC DNA]</scope>
    <source>
        <strain evidence="3">DSM 44875</strain>
    </source>
</reference>
<keyword evidence="1" id="KW-0812">Transmembrane</keyword>
<evidence type="ECO:0000313" key="2">
    <source>
        <dbReference type="EMBL" id="SCE65570.1"/>
    </source>
</evidence>
<evidence type="ECO:0000313" key="3">
    <source>
        <dbReference type="Proteomes" id="UP000198243"/>
    </source>
</evidence>
<feature type="transmembrane region" description="Helical" evidence="1">
    <location>
        <begin position="109"/>
        <end position="131"/>
    </location>
</feature>
<accession>A0A1C4U1L6</accession>
<keyword evidence="1" id="KW-1133">Transmembrane helix</keyword>
<feature type="transmembrane region" description="Helical" evidence="1">
    <location>
        <begin position="49"/>
        <end position="71"/>
    </location>
</feature>
<keyword evidence="3" id="KW-1185">Reference proteome</keyword>
<name>A0A1C4U1L6_9ACTN</name>
<dbReference type="Proteomes" id="UP000198243">
    <property type="component" value="Chromosome I"/>
</dbReference>
<feature type="transmembrane region" description="Helical" evidence="1">
    <location>
        <begin position="24"/>
        <end position="42"/>
    </location>
</feature>